<name>A0ABW8JGC7_9GAMM</name>
<keyword evidence="2" id="KW-1185">Reference proteome</keyword>
<accession>A0ABW8JGC7</accession>
<evidence type="ECO:0000313" key="1">
    <source>
        <dbReference type="EMBL" id="MFK2900153.1"/>
    </source>
</evidence>
<sequence length="55" mass="6385">MDHVAHDVLAIESPDDVRRVSFAPQEGYVLDPWSGLYREMETTYRQRRCMEAVSA</sequence>
<protein>
    <submittedName>
        <fullName evidence="1">Uncharacterized protein</fullName>
    </submittedName>
</protein>
<comment type="caution">
    <text evidence="1">The sequence shown here is derived from an EMBL/GenBank/DDBJ whole genome shotgun (WGS) entry which is preliminary data.</text>
</comment>
<evidence type="ECO:0000313" key="2">
    <source>
        <dbReference type="Proteomes" id="UP001620461"/>
    </source>
</evidence>
<dbReference type="RefSeq" id="WP_404546573.1">
    <property type="nucleotide sequence ID" value="NZ_JADIKJ010000007.1"/>
</dbReference>
<organism evidence="1 2">
    <name type="scientific">Dyella jejuensis</name>
    <dbReference type="NCBI Taxonomy" id="1432009"/>
    <lineage>
        <taxon>Bacteria</taxon>
        <taxon>Pseudomonadati</taxon>
        <taxon>Pseudomonadota</taxon>
        <taxon>Gammaproteobacteria</taxon>
        <taxon>Lysobacterales</taxon>
        <taxon>Rhodanobacteraceae</taxon>
        <taxon>Dyella</taxon>
    </lineage>
</organism>
<reference evidence="1 2" key="1">
    <citation type="submission" date="2020-10" db="EMBL/GenBank/DDBJ databases">
        <title>Phylogeny of dyella-like bacteria.</title>
        <authorList>
            <person name="Fu J."/>
        </authorList>
    </citation>
    <scope>NUCLEOTIDE SEQUENCE [LARGE SCALE GENOMIC DNA]</scope>
    <source>
        <strain evidence="1 2">JP1</strain>
    </source>
</reference>
<dbReference type="Proteomes" id="UP001620461">
    <property type="component" value="Unassembled WGS sequence"/>
</dbReference>
<dbReference type="EMBL" id="JADIKJ010000007">
    <property type="protein sequence ID" value="MFK2900153.1"/>
    <property type="molecule type" value="Genomic_DNA"/>
</dbReference>
<proteinExistence type="predicted"/>
<gene>
    <name evidence="1" type="ORF">ISP15_07380</name>
</gene>